<dbReference type="Proteomes" id="UP000383932">
    <property type="component" value="Unassembled WGS sequence"/>
</dbReference>
<dbReference type="AlphaFoldDB" id="A0A5N5QLT7"/>
<feature type="compositionally biased region" description="Polar residues" evidence="1">
    <location>
        <begin position="147"/>
        <end position="158"/>
    </location>
</feature>
<proteinExistence type="predicted"/>
<feature type="region of interest" description="Disordered" evidence="1">
    <location>
        <begin position="89"/>
        <end position="171"/>
    </location>
</feature>
<evidence type="ECO:0000256" key="1">
    <source>
        <dbReference type="SAM" id="MobiDB-lite"/>
    </source>
</evidence>
<accession>A0A5N5QLT7</accession>
<feature type="compositionally biased region" description="Pro residues" evidence="1">
    <location>
        <begin position="120"/>
        <end position="130"/>
    </location>
</feature>
<evidence type="ECO:0000313" key="2">
    <source>
        <dbReference type="EMBL" id="KAB5592752.1"/>
    </source>
</evidence>
<feature type="region of interest" description="Disordered" evidence="1">
    <location>
        <begin position="61"/>
        <end position="80"/>
    </location>
</feature>
<feature type="compositionally biased region" description="Polar residues" evidence="1">
    <location>
        <begin position="240"/>
        <end position="249"/>
    </location>
</feature>
<dbReference type="EMBL" id="SSOP01000055">
    <property type="protein sequence ID" value="KAB5592752.1"/>
    <property type="molecule type" value="Genomic_DNA"/>
</dbReference>
<name>A0A5N5QLT7_9AGAM</name>
<evidence type="ECO:0000313" key="3">
    <source>
        <dbReference type="Proteomes" id="UP000383932"/>
    </source>
</evidence>
<feature type="region of interest" description="Disordered" evidence="1">
    <location>
        <begin position="225"/>
        <end position="285"/>
    </location>
</feature>
<comment type="caution">
    <text evidence="2">The sequence shown here is derived from an EMBL/GenBank/DDBJ whole genome shotgun (WGS) entry which is preliminary data.</text>
</comment>
<keyword evidence="3" id="KW-1185">Reference proteome</keyword>
<gene>
    <name evidence="2" type="ORF">CTheo_3820</name>
</gene>
<sequence length="319" mass="34063">MNEPQHLYKRLRIEPNSLLTTYPVTLVQSYSTSLLLHSRIIRTLTIAASSLVMSSNKFQRASSFAGGRPGSQPNPYGYAAAPSAPLVSSIGPSVGAHRGRHESETLPPSAHRRSSHPFQPSVPQPQPPTHGWPGGACAIPLEVPRQPISSQTSNRQYNPQPPPIHQGNKVYAKGVAPDGSTRMLNIGQLEPTIVDNNHGAYELVLRSEVRQALNSIGRTASPSLFEVNTPASASPPLGPSQGTSSTEQRQLLLRGEKSNGTPHPVKHAPLRIPGSASVSRKVPEPLQLDDLELVQGLGLTGMYSATGSSFEVGNDKSSD</sequence>
<protein>
    <submittedName>
        <fullName evidence="2">Uncharacterized protein</fullName>
    </submittedName>
</protein>
<reference evidence="2 3" key="1">
    <citation type="journal article" date="2019" name="Fungal Biol. Biotechnol.">
        <title>Draft genome sequence of fastidious pathogen Ceratobasidium theobromae, which causes vascular-streak dieback in Theobroma cacao.</title>
        <authorList>
            <person name="Ali S.S."/>
            <person name="Asman A."/>
            <person name="Shao J."/>
            <person name="Firmansyah A.P."/>
            <person name="Susilo A.W."/>
            <person name="Rosmana A."/>
            <person name="McMahon P."/>
            <person name="Junaid M."/>
            <person name="Guest D."/>
            <person name="Kheng T.Y."/>
            <person name="Meinhardt L.W."/>
            <person name="Bailey B.A."/>
        </authorList>
    </citation>
    <scope>NUCLEOTIDE SEQUENCE [LARGE SCALE GENOMIC DNA]</scope>
    <source>
        <strain evidence="2 3">CT2</strain>
    </source>
</reference>
<organism evidence="2 3">
    <name type="scientific">Ceratobasidium theobromae</name>
    <dbReference type="NCBI Taxonomy" id="1582974"/>
    <lineage>
        <taxon>Eukaryota</taxon>
        <taxon>Fungi</taxon>
        <taxon>Dikarya</taxon>
        <taxon>Basidiomycota</taxon>
        <taxon>Agaricomycotina</taxon>
        <taxon>Agaricomycetes</taxon>
        <taxon>Cantharellales</taxon>
        <taxon>Ceratobasidiaceae</taxon>
        <taxon>Ceratobasidium</taxon>
    </lineage>
</organism>